<proteinExistence type="predicted"/>
<comment type="caution">
    <text evidence="2">The sequence shown here is derived from an EMBL/GenBank/DDBJ whole genome shotgun (WGS) entry which is preliminary data.</text>
</comment>
<name>A0ABQ7XSU3_BRANA</name>
<protein>
    <submittedName>
        <fullName evidence="2">Uncharacterized protein</fullName>
    </submittedName>
</protein>
<dbReference type="Proteomes" id="UP000824890">
    <property type="component" value="Unassembled WGS sequence"/>
</dbReference>
<feature type="non-terminal residue" evidence="2">
    <location>
        <position position="1"/>
    </location>
</feature>
<accession>A0ABQ7XSU3</accession>
<gene>
    <name evidence="2" type="ORF">HID58_086785</name>
</gene>
<feature type="compositionally biased region" description="Polar residues" evidence="1">
    <location>
        <begin position="85"/>
        <end position="94"/>
    </location>
</feature>
<reference evidence="2 3" key="1">
    <citation type="submission" date="2021-05" db="EMBL/GenBank/DDBJ databases">
        <title>Genome Assembly of Synthetic Allotetraploid Brassica napus Reveals Homoeologous Exchanges between Subgenomes.</title>
        <authorList>
            <person name="Davis J.T."/>
        </authorList>
    </citation>
    <scope>NUCLEOTIDE SEQUENCE [LARGE SCALE GENOMIC DNA]</scope>
    <source>
        <strain evidence="3">cv. Da-Ae</strain>
        <tissue evidence="2">Seedling</tissue>
    </source>
</reference>
<keyword evidence="3" id="KW-1185">Reference proteome</keyword>
<evidence type="ECO:0000313" key="3">
    <source>
        <dbReference type="Proteomes" id="UP000824890"/>
    </source>
</evidence>
<organism evidence="2 3">
    <name type="scientific">Brassica napus</name>
    <name type="common">Rape</name>
    <dbReference type="NCBI Taxonomy" id="3708"/>
    <lineage>
        <taxon>Eukaryota</taxon>
        <taxon>Viridiplantae</taxon>
        <taxon>Streptophyta</taxon>
        <taxon>Embryophyta</taxon>
        <taxon>Tracheophyta</taxon>
        <taxon>Spermatophyta</taxon>
        <taxon>Magnoliopsida</taxon>
        <taxon>eudicotyledons</taxon>
        <taxon>Gunneridae</taxon>
        <taxon>Pentapetalae</taxon>
        <taxon>rosids</taxon>
        <taxon>malvids</taxon>
        <taxon>Brassicales</taxon>
        <taxon>Brassicaceae</taxon>
        <taxon>Brassiceae</taxon>
        <taxon>Brassica</taxon>
    </lineage>
</organism>
<sequence>IKVPTQIDAADNGDLGYWSSVGGTNWFPNPTHEMRQRLREHTKPTVGATKQGKWSPGGVITPRKQATQIGKGELHLNVGDAFTTGCPQNPSKTASGARRRSQSITNERHEKRFSVELLTSIFHSIKRGEALQQPWNYTEEETFWKAVTAATCRAFRRDSDLGSDPDPIAIGLTKLTSTNQTSFMLQRDQRCLWFHFVSTEKPIEPRHTNKERQEEEAKG</sequence>
<dbReference type="EMBL" id="JAGKQM010000019">
    <property type="protein sequence ID" value="KAH0858524.1"/>
    <property type="molecule type" value="Genomic_DNA"/>
</dbReference>
<feature type="region of interest" description="Disordered" evidence="1">
    <location>
        <begin position="84"/>
        <end position="108"/>
    </location>
</feature>
<evidence type="ECO:0000256" key="1">
    <source>
        <dbReference type="SAM" id="MobiDB-lite"/>
    </source>
</evidence>
<evidence type="ECO:0000313" key="2">
    <source>
        <dbReference type="EMBL" id="KAH0858524.1"/>
    </source>
</evidence>